<dbReference type="AlphaFoldDB" id="A0A939T471"/>
<dbReference type="Proteomes" id="UP000669179">
    <property type="component" value="Unassembled WGS sequence"/>
</dbReference>
<evidence type="ECO:0000313" key="4">
    <source>
        <dbReference type="Proteomes" id="UP000669179"/>
    </source>
</evidence>
<keyword evidence="2" id="KW-0812">Transmembrane</keyword>
<reference evidence="3" key="1">
    <citation type="submission" date="2021-03" db="EMBL/GenBank/DDBJ databases">
        <authorList>
            <person name="Kanchanasin P."/>
            <person name="Saeng-In P."/>
            <person name="Phongsopitanun W."/>
            <person name="Yuki M."/>
            <person name="Kudo T."/>
            <person name="Ohkuma M."/>
            <person name="Tanasupawat S."/>
        </authorList>
    </citation>
    <scope>NUCLEOTIDE SEQUENCE</scope>
    <source>
        <strain evidence="3">GKU 128</strain>
    </source>
</reference>
<dbReference type="EMBL" id="JAGEOJ010000007">
    <property type="protein sequence ID" value="MBO2449123.1"/>
    <property type="molecule type" value="Genomic_DNA"/>
</dbReference>
<organism evidence="3 4">
    <name type="scientific">Actinomadura barringtoniae</name>
    <dbReference type="NCBI Taxonomy" id="1427535"/>
    <lineage>
        <taxon>Bacteria</taxon>
        <taxon>Bacillati</taxon>
        <taxon>Actinomycetota</taxon>
        <taxon>Actinomycetes</taxon>
        <taxon>Streptosporangiales</taxon>
        <taxon>Thermomonosporaceae</taxon>
        <taxon>Actinomadura</taxon>
    </lineage>
</organism>
<proteinExistence type="predicted"/>
<gene>
    <name evidence="3" type="ORF">J4573_18610</name>
</gene>
<comment type="caution">
    <text evidence="3">The sequence shown here is derived from an EMBL/GenBank/DDBJ whole genome shotgun (WGS) entry which is preliminary data.</text>
</comment>
<dbReference type="RefSeq" id="WP_208256958.1">
    <property type="nucleotide sequence ID" value="NZ_JAGEOJ010000007.1"/>
</dbReference>
<evidence type="ECO:0000256" key="2">
    <source>
        <dbReference type="SAM" id="Phobius"/>
    </source>
</evidence>
<accession>A0A939T471</accession>
<feature type="transmembrane region" description="Helical" evidence="2">
    <location>
        <begin position="42"/>
        <end position="65"/>
    </location>
</feature>
<sequence>MSPGSVPVAPPPAQAPAPAWTPGTMLRPAEDVEADTDHSPSWLAALGVFLGGQATLLWLATLLHLRRRAARES</sequence>
<name>A0A939T471_9ACTN</name>
<keyword evidence="2" id="KW-1133">Transmembrane helix</keyword>
<protein>
    <submittedName>
        <fullName evidence="3">Uncharacterized protein</fullName>
    </submittedName>
</protein>
<evidence type="ECO:0000313" key="3">
    <source>
        <dbReference type="EMBL" id="MBO2449123.1"/>
    </source>
</evidence>
<evidence type="ECO:0000256" key="1">
    <source>
        <dbReference type="SAM" id="MobiDB-lite"/>
    </source>
</evidence>
<feature type="region of interest" description="Disordered" evidence="1">
    <location>
        <begin position="1"/>
        <end position="37"/>
    </location>
</feature>
<keyword evidence="2" id="KW-0472">Membrane</keyword>
<keyword evidence="4" id="KW-1185">Reference proteome</keyword>